<evidence type="ECO:0000256" key="1">
    <source>
        <dbReference type="ARBA" id="ARBA00004651"/>
    </source>
</evidence>
<feature type="transmembrane region" description="Helical" evidence="7">
    <location>
        <begin position="269"/>
        <end position="295"/>
    </location>
</feature>
<dbReference type="GO" id="GO:0005886">
    <property type="term" value="C:plasma membrane"/>
    <property type="evidence" value="ECO:0007669"/>
    <property type="project" value="UniProtKB-SubCell"/>
</dbReference>
<dbReference type="InterPro" id="IPR003838">
    <property type="entry name" value="ABC3_permease_C"/>
</dbReference>
<dbReference type="GO" id="GO:0022857">
    <property type="term" value="F:transmembrane transporter activity"/>
    <property type="evidence" value="ECO:0007669"/>
    <property type="project" value="TreeGrafter"/>
</dbReference>
<dbReference type="AlphaFoldDB" id="A0A486XI02"/>
<accession>A0A486XI02</accession>
<keyword evidence="4 7" id="KW-1133">Transmembrane helix</keyword>
<reference evidence="10" key="1">
    <citation type="submission" date="2019-04" db="EMBL/GenBank/DDBJ databases">
        <authorList>
            <person name="Brambilla D."/>
        </authorList>
    </citation>
    <scope>NUCLEOTIDE SEQUENCE</scope>
    <source>
        <strain evidence="10">BAL1</strain>
    </source>
</reference>
<keyword evidence="2" id="KW-1003">Cell membrane</keyword>
<evidence type="ECO:0000256" key="6">
    <source>
        <dbReference type="ARBA" id="ARBA00038076"/>
    </source>
</evidence>
<comment type="similarity">
    <text evidence="6">Belongs to the ABC-4 integral membrane protein family.</text>
</comment>
<feature type="domain" description="MacB-like periplasmic core" evidence="9">
    <location>
        <begin position="77"/>
        <end position="237"/>
    </location>
</feature>
<sequence length="394" mass="43309">MSLSLLLKSLLQRKVITALLLVQLTLTLALLSNSVLLSQQAYQLSNQPTGLQLDTTLAIELKPTDDNLIVHPALGELIGRQLAALKQIPGVRYAAFSNQTPLQFGGMNGDVNVRDQADTRRVDMVPFNFAEAELFDTLQMTLLHGRWLTAEDKNAGNLVLTDKLAKQLFDQSELALGQLTSAGTVVGVVADMMYQRFASDQYYGLFFNSDLRRADYGYRLLLQVDKAAVSAVREQLSTVLRQVEPEIDIRQIVSLRQLHRDVFEQERGLAILLSVLSALMLVVAMISAYSHALFHGVQQQNEIGIKRALGASKQRILLEVFSESWFTTTAGAVLGLLASYLLQQQLAKVISLPALPLWLPVIAALLLLLCVTVATWYPAAIATRVSPATATKAL</sequence>
<dbReference type="Pfam" id="PF02687">
    <property type="entry name" value="FtsX"/>
    <property type="match status" value="1"/>
</dbReference>
<keyword evidence="3 7" id="KW-0812">Transmembrane</keyword>
<keyword evidence="5 7" id="KW-0472">Membrane</keyword>
<feature type="domain" description="ABC3 transporter permease C-terminal" evidence="8">
    <location>
        <begin position="275"/>
        <end position="382"/>
    </location>
</feature>
<comment type="subcellular location">
    <subcellularLocation>
        <location evidence="1">Cell membrane</location>
        <topology evidence="1">Multi-pass membrane protein</topology>
    </subcellularLocation>
</comment>
<evidence type="ECO:0000259" key="9">
    <source>
        <dbReference type="Pfam" id="PF12704"/>
    </source>
</evidence>
<protein>
    <submittedName>
        <fullName evidence="10">ABC transporter permease</fullName>
    </submittedName>
</protein>
<evidence type="ECO:0000256" key="5">
    <source>
        <dbReference type="ARBA" id="ARBA00023136"/>
    </source>
</evidence>
<evidence type="ECO:0000256" key="3">
    <source>
        <dbReference type="ARBA" id="ARBA00022692"/>
    </source>
</evidence>
<dbReference type="PANTHER" id="PTHR30572">
    <property type="entry name" value="MEMBRANE COMPONENT OF TRANSPORTER-RELATED"/>
    <property type="match status" value="1"/>
</dbReference>
<feature type="transmembrane region" description="Helical" evidence="7">
    <location>
        <begin position="316"/>
        <end position="337"/>
    </location>
</feature>
<evidence type="ECO:0000256" key="4">
    <source>
        <dbReference type="ARBA" id="ARBA00022989"/>
    </source>
</evidence>
<evidence type="ECO:0000313" key="10">
    <source>
        <dbReference type="EMBL" id="VHO01233.1"/>
    </source>
</evidence>
<gene>
    <name evidence="10" type="ORF">BAL341_251</name>
</gene>
<name>A0A486XI02_9GAMM</name>
<proteinExistence type="inferred from homology"/>
<dbReference type="InterPro" id="IPR025857">
    <property type="entry name" value="MacB_PCD"/>
</dbReference>
<evidence type="ECO:0000256" key="2">
    <source>
        <dbReference type="ARBA" id="ARBA00022475"/>
    </source>
</evidence>
<feature type="transmembrane region" description="Helical" evidence="7">
    <location>
        <begin position="357"/>
        <end position="377"/>
    </location>
</feature>
<dbReference type="Pfam" id="PF12704">
    <property type="entry name" value="MacB_PCD"/>
    <property type="match status" value="1"/>
</dbReference>
<evidence type="ECO:0000259" key="8">
    <source>
        <dbReference type="Pfam" id="PF02687"/>
    </source>
</evidence>
<organism evidence="10">
    <name type="scientific">Rheinheimera sp. BAL341</name>
    <dbReference type="NCBI Taxonomy" id="1708203"/>
    <lineage>
        <taxon>Bacteria</taxon>
        <taxon>Pseudomonadati</taxon>
        <taxon>Pseudomonadota</taxon>
        <taxon>Gammaproteobacteria</taxon>
        <taxon>Chromatiales</taxon>
        <taxon>Chromatiaceae</taxon>
        <taxon>Rheinheimera</taxon>
    </lineage>
</organism>
<dbReference type="InterPro" id="IPR050250">
    <property type="entry name" value="Macrolide_Exporter_MacB"/>
</dbReference>
<dbReference type="EMBL" id="CAAJGR010000048">
    <property type="protein sequence ID" value="VHO01233.1"/>
    <property type="molecule type" value="Genomic_DNA"/>
</dbReference>
<evidence type="ECO:0000256" key="7">
    <source>
        <dbReference type="SAM" id="Phobius"/>
    </source>
</evidence>
<dbReference type="PANTHER" id="PTHR30572:SF4">
    <property type="entry name" value="ABC TRANSPORTER PERMEASE YTRF"/>
    <property type="match status" value="1"/>
</dbReference>